<dbReference type="InterPro" id="IPR008731">
    <property type="entry name" value="PTS_EIN"/>
</dbReference>
<feature type="binding site" evidence="20">
    <location>
        <position position="437"/>
    </location>
    <ligand>
        <name>Mg(2+)</name>
        <dbReference type="ChEBI" id="CHEBI:18420"/>
    </ligand>
</feature>
<feature type="active site" description="Tele-phosphohistidine intermediate" evidence="18">
    <location>
        <position position="191"/>
    </location>
</feature>
<evidence type="ECO:0000256" key="7">
    <source>
        <dbReference type="ARBA" id="ARBA00016544"/>
    </source>
</evidence>
<evidence type="ECO:0000256" key="6">
    <source>
        <dbReference type="ARBA" id="ARBA00012232"/>
    </source>
</evidence>
<keyword evidence="8 17" id="KW-0813">Transport</keyword>
<evidence type="ECO:0000313" key="25">
    <source>
        <dbReference type="Proteomes" id="UP000284676"/>
    </source>
</evidence>
<dbReference type="InterPro" id="IPR050499">
    <property type="entry name" value="PEP-utilizing_PTS_enzyme"/>
</dbReference>
<evidence type="ECO:0000259" key="21">
    <source>
        <dbReference type="Pfam" id="PF00391"/>
    </source>
</evidence>
<evidence type="ECO:0000256" key="14">
    <source>
        <dbReference type="ARBA" id="ARBA00022777"/>
    </source>
</evidence>
<keyword evidence="10 17" id="KW-0762">Sugar transport</keyword>
<dbReference type="InterPro" id="IPR008279">
    <property type="entry name" value="PEP-util_enz_mobile_dom"/>
</dbReference>
<evidence type="ECO:0000256" key="10">
    <source>
        <dbReference type="ARBA" id="ARBA00022597"/>
    </source>
</evidence>
<feature type="active site" description="Proton donor" evidence="18">
    <location>
        <position position="508"/>
    </location>
</feature>
<dbReference type="Proteomes" id="UP000284676">
    <property type="component" value="Unassembled WGS sequence"/>
</dbReference>
<keyword evidence="13 17" id="KW-0479">Metal-binding</keyword>
<dbReference type="Gene3D" id="3.50.30.10">
    <property type="entry name" value="Phosphohistidine domain"/>
    <property type="match status" value="1"/>
</dbReference>
<evidence type="ECO:0000256" key="4">
    <source>
        <dbReference type="ARBA" id="ARBA00004496"/>
    </source>
</evidence>
<feature type="binding site" evidence="19">
    <location>
        <position position="338"/>
    </location>
    <ligand>
        <name>phosphoenolpyruvate</name>
        <dbReference type="ChEBI" id="CHEBI:58702"/>
    </ligand>
</feature>
<dbReference type="EMBL" id="QRHL01000003">
    <property type="protein sequence ID" value="RHF73857.1"/>
    <property type="molecule type" value="Genomic_DNA"/>
</dbReference>
<dbReference type="EC" id="2.7.3.9" evidence="6 17"/>
<evidence type="ECO:0000256" key="3">
    <source>
        <dbReference type="ARBA" id="ARBA00002728"/>
    </source>
</evidence>
<evidence type="ECO:0000256" key="9">
    <source>
        <dbReference type="ARBA" id="ARBA00022490"/>
    </source>
</evidence>
<comment type="catalytic activity">
    <reaction evidence="1 17">
        <text>L-histidyl-[protein] + phosphoenolpyruvate = N(pros)-phospho-L-histidyl-[protein] + pyruvate</text>
        <dbReference type="Rhea" id="RHEA:23880"/>
        <dbReference type="Rhea" id="RHEA-COMP:9745"/>
        <dbReference type="Rhea" id="RHEA-COMP:9746"/>
        <dbReference type="ChEBI" id="CHEBI:15361"/>
        <dbReference type="ChEBI" id="CHEBI:29979"/>
        <dbReference type="ChEBI" id="CHEBI:58702"/>
        <dbReference type="ChEBI" id="CHEBI:64837"/>
        <dbReference type="EC" id="2.7.3.9"/>
    </reaction>
</comment>
<feature type="binding site" evidence="19">
    <location>
        <position position="471"/>
    </location>
    <ligand>
        <name>phosphoenolpyruvate</name>
        <dbReference type="ChEBI" id="CHEBI:58702"/>
    </ligand>
</feature>
<comment type="similarity">
    <text evidence="5 17">Belongs to the PEP-utilizing enzyme family.</text>
</comment>
<keyword evidence="12 17" id="KW-0598">Phosphotransferase system</keyword>
<dbReference type="AlphaFoldDB" id="A0A414PZA9"/>
<sequence length="577" mass="66329">MERLSGNCVYEGIVIGEIYLDIDTNLQNEKENIPFEEIGKENLRLEAGIKKSISDLKNLKIDLKGKVNEKELEIIEAHILLLKDPMYISDIKKLIEKEQKKAEYAVKETTEKFVRLFENIDSPVYRQRMLDIKDVSNRLIEALKSENEDYKEFNNKILITKEIYPTELLKLHKEGVELKGIIMEYGGTTSHLAILAKALKIPTLMGVNDVFNHKWKEKIILDTTEESTCVIADPTDEEIKEYEKKRKKFLRKLNLIKQGAHLPSVTQDGVNINLYLNLGDSEHDKINEIDRELVKGVGLLRTELIYMKSQTFPTEEQQLEKYRQILNSLSKEQPIIIRTLDIGADKQLSYFKMPNEANPFLGLRGIRFSLKYQDIFETQLRAILRISNERNIKIMYPMITTLLEVREANKVLEKVKGDLRKENIPFDENIEVGIMVEVPSVIMMAEAFAREIDFFSVGSNDLTQYILATDRLSETVGELYSSFNPAVLRAIYHVKKAADKYNKKISVCGEMAGDLKAIVALLSLGIKDLSMVESSILSAKSLVRGLEYKTLENIRENILSCETEEQVKNILKEYINY</sequence>
<reference evidence="24 25" key="1">
    <citation type="submission" date="2018-08" db="EMBL/GenBank/DDBJ databases">
        <title>A genome reference for cultivated species of the human gut microbiota.</title>
        <authorList>
            <person name="Zou Y."/>
            <person name="Xue W."/>
            <person name="Luo G."/>
        </authorList>
    </citation>
    <scope>NUCLEOTIDE SEQUENCE [LARGE SCALE GENOMIC DNA]</scope>
    <source>
        <strain evidence="24 25">AM25-1</strain>
    </source>
</reference>
<evidence type="ECO:0000256" key="5">
    <source>
        <dbReference type="ARBA" id="ARBA00007837"/>
    </source>
</evidence>
<dbReference type="GO" id="GO:0009401">
    <property type="term" value="P:phosphoenolpyruvate-dependent sugar phosphotransferase system"/>
    <property type="evidence" value="ECO:0007669"/>
    <property type="project" value="UniProtKB-KW"/>
</dbReference>
<dbReference type="PANTHER" id="PTHR46244:SF3">
    <property type="entry name" value="PHOSPHOENOLPYRUVATE-PROTEIN PHOSPHOTRANSFERASE"/>
    <property type="match status" value="1"/>
</dbReference>
<protein>
    <recommendedName>
        <fullName evidence="7 17">Phosphoenolpyruvate-protein phosphotransferase</fullName>
        <ecNumber evidence="6 17">2.7.3.9</ecNumber>
    </recommendedName>
    <alternativeName>
        <fullName evidence="16 17">Phosphotransferase system, enzyme I</fullName>
    </alternativeName>
</protein>
<evidence type="ECO:0000256" key="20">
    <source>
        <dbReference type="PIRSR" id="PIRSR000732-3"/>
    </source>
</evidence>
<evidence type="ECO:0000256" key="13">
    <source>
        <dbReference type="ARBA" id="ARBA00022723"/>
    </source>
</evidence>
<organism evidence="24 25">
    <name type="scientific">Fusobacterium mortiferum</name>
    <dbReference type="NCBI Taxonomy" id="850"/>
    <lineage>
        <taxon>Bacteria</taxon>
        <taxon>Fusobacteriati</taxon>
        <taxon>Fusobacteriota</taxon>
        <taxon>Fusobacteriia</taxon>
        <taxon>Fusobacteriales</taxon>
        <taxon>Fusobacteriaceae</taxon>
        <taxon>Fusobacterium</taxon>
    </lineage>
</organism>
<evidence type="ECO:0000256" key="8">
    <source>
        <dbReference type="ARBA" id="ARBA00022448"/>
    </source>
</evidence>
<dbReference type="SUPFAM" id="SSF52009">
    <property type="entry name" value="Phosphohistidine domain"/>
    <property type="match status" value="1"/>
</dbReference>
<evidence type="ECO:0000259" key="23">
    <source>
        <dbReference type="Pfam" id="PF05524"/>
    </source>
</evidence>
<dbReference type="InterPro" id="IPR040442">
    <property type="entry name" value="Pyrv_kinase-like_dom_sf"/>
</dbReference>
<accession>A0A414PZA9</accession>
<dbReference type="InterPro" id="IPR006318">
    <property type="entry name" value="PTS_EI-like"/>
</dbReference>
<comment type="subcellular location">
    <subcellularLocation>
        <location evidence="4 17">Cytoplasm</location>
    </subcellularLocation>
</comment>
<dbReference type="Gene3D" id="1.10.274.10">
    <property type="entry name" value="PtsI, HPr-binding domain"/>
    <property type="match status" value="1"/>
</dbReference>
<feature type="domain" description="PEP-utilising enzyme C-terminal" evidence="22">
    <location>
        <begin position="259"/>
        <end position="546"/>
    </location>
</feature>
<evidence type="ECO:0000256" key="18">
    <source>
        <dbReference type="PIRSR" id="PIRSR000732-1"/>
    </source>
</evidence>
<comment type="cofactor">
    <cofactor evidence="2 17 20">
        <name>Mg(2+)</name>
        <dbReference type="ChEBI" id="CHEBI:18420"/>
    </cofactor>
</comment>
<evidence type="ECO:0000256" key="2">
    <source>
        <dbReference type="ARBA" id="ARBA00001946"/>
    </source>
</evidence>
<dbReference type="Pfam" id="PF05524">
    <property type="entry name" value="PEP-utilisers_N"/>
    <property type="match status" value="1"/>
</dbReference>
<dbReference type="Pfam" id="PF00391">
    <property type="entry name" value="PEP-utilizers"/>
    <property type="match status" value="1"/>
</dbReference>
<feature type="domain" description="Phosphotransferase system enzyme I N-terminal" evidence="23">
    <location>
        <begin position="6"/>
        <end position="128"/>
    </location>
</feature>
<comment type="function">
    <text evidence="3 17">General (non sugar-specific) component of the phosphoenolpyruvate-dependent sugar phosphotransferase system (sugar PTS). This major carbohydrate active-transport system catalyzes the phosphorylation of incoming sugar substrates concomitantly with their translocation across the cell membrane. Enzyme I transfers the phosphoryl group from phosphoenolpyruvate (PEP) to the phosphoryl carrier protein (HPr).</text>
</comment>
<keyword evidence="15 17" id="KW-0460">Magnesium</keyword>
<evidence type="ECO:0000256" key="12">
    <source>
        <dbReference type="ARBA" id="ARBA00022683"/>
    </source>
</evidence>
<dbReference type="GO" id="GO:0046872">
    <property type="term" value="F:metal ion binding"/>
    <property type="evidence" value="ECO:0007669"/>
    <property type="project" value="UniProtKB-KW"/>
</dbReference>
<evidence type="ECO:0000256" key="16">
    <source>
        <dbReference type="ARBA" id="ARBA00033235"/>
    </source>
</evidence>
<dbReference type="SUPFAM" id="SSF51621">
    <property type="entry name" value="Phosphoenolpyruvate/pyruvate domain"/>
    <property type="match status" value="1"/>
</dbReference>
<evidence type="ECO:0000256" key="19">
    <source>
        <dbReference type="PIRSR" id="PIRSR000732-2"/>
    </source>
</evidence>
<keyword evidence="11 17" id="KW-0808">Transferase</keyword>
<evidence type="ECO:0000256" key="11">
    <source>
        <dbReference type="ARBA" id="ARBA00022679"/>
    </source>
</evidence>
<dbReference type="PANTHER" id="PTHR46244">
    <property type="entry name" value="PHOSPHOENOLPYRUVATE-PROTEIN PHOSPHOTRANSFERASE"/>
    <property type="match status" value="1"/>
</dbReference>
<evidence type="ECO:0000313" key="24">
    <source>
        <dbReference type="EMBL" id="RHF73857.1"/>
    </source>
</evidence>
<dbReference type="InterPro" id="IPR024692">
    <property type="entry name" value="PTS_EI"/>
</dbReference>
<dbReference type="Pfam" id="PF02896">
    <property type="entry name" value="PEP-utilizers_C"/>
    <property type="match status" value="1"/>
</dbReference>
<dbReference type="GO" id="GO:0005737">
    <property type="term" value="C:cytoplasm"/>
    <property type="evidence" value="ECO:0007669"/>
    <property type="project" value="UniProtKB-SubCell"/>
</dbReference>
<evidence type="ECO:0000256" key="15">
    <source>
        <dbReference type="ARBA" id="ARBA00022842"/>
    </source>
</evidence>
<feature type="binding site" evidence="20">
    <location>
        <position position="461"/>
    </location>
    <ligand>
        <name>Mg(2+)</name>
        <dbReference type="ChEBI" id="CHEBI:18420"/>
    </ligand>
</feature>
<dbReference type="Gene3D" id="3.20.20.60">
    <property type="entry name" value="Phosphoenolpyruvate-binding domains"/>
    <property type="match status" value="1"/>
</dbReference>
<dbReference type="PROSITE" id="PS00742">
    <property type="entry name" value="PEP_ENZYMES_2"/>
    <property type="match status" value="1"/>
</dbReference>
<comment type="caution">
    <text evidence="24">The sequence shown here is derived from an EMBL/GenBank/DDBJ whole genome shotgun (WGS) entry which is preliminary data.</text>
</comment>
<dbReference type="InterPro" id="IPR023151">
    <property type="entry name" value="PEP_util_CS"/>
</dbReference>
<proteinExistence type="inferred from homology"/>
<dbReference type="InterPro" id="IPR015813">
    <property type="entry name" value="Pyrv/PenolPyrv_kinase-like_dom"/>
</dbReference>
<evidence type="ECO:0000256" key="1">
    <source>
        <dbReference type="ARBA" id="ARBA00000683"/>
    </source>
</evidence>
<feature type="binding site" evidence="19">
    <location>
        <position position="301"/>
    </location>
    <ligand>
        <name>phosphoenolpyruvate</name>
        <dbReference type="ChEBI" id="CHEBI:58702"/>
    </ligand>
</feature>
<dbReference type="GO" id="GO:0016301">
    <property type="term" value="F:kinase activity"/>
    <property type="evidence" value="ECO:0007669"/>
    <property type="project" value="UniProtKB-KW"/>
</dbReference>
<feature type="binding site" evidence="19">
    <location>
        <begin position="460"/>
        <end position="461"/>
    </location>
    <ligand>
        <name>phosphoenolpyruvate</name>
        <dbReference type="ChEBI" id="CHEBI:58702"/>
    </ligand>
</feature>
<name>A0A414PZA9_FUSMR</name>
<dbReference type="SUPFAM" id="SSF47831">
    <property type="entry name" value="Enzyme I of the PEP:sugar phosphotransferase system HPr-binding (sub)domain"/>
    <property type="match status" value="1"/>
</dbReference>
<dbReference type="InterPro" id="IPR036637">
    <property type="entry name" value="Phosphohistidine_dom_sf"/>
</dbReference>
<evidence type="ECO:0000256" key="17">
    <source>
        <dbReference type="PIRNR" id="PIRNR000732"/>
    </source>
</evidence>
<dbReference type="RefSeq" id="WP_005883749.1">
    <property type="nucleotide sequence ID" value="NZ_CABMMQ010000001.1"/>
</dbReference>
<dbReference type="PIRSF" id="PIRSF000732">
    <property type="entry name" value="PTS_enzyme_I"/>
    <property type="match status" value="1"/>
</dbReference>
<feature type="domain" description="PEP-utilising enzyme mobile" evidence="21">
    <location>
        <begin position="155"/>
        <end position="224"/>
    </location>
</feature>
<dbReference type="PRINTS" id="PR01736">
    <property type="entry name" value="PHPHTRNFRASE"/>
</dbReference>
<dbReference type="InterPro" id="IPR000121">
    <property type="entry name" value="PEP_util_C"/>
</dbReference>
<dbReference type="GeneID" id="62762893"/>
<keyword evidence="14 17" id="KW-0418">Kinase</keyword>
<keyword evidence="9 17" id="KW-0963">Cytoplasm</keyword>
<dbReference type="NCBIfam" id="TIGR01417">
    <property type="entry name" value="PTS_I_fam"/>
    <property type="match status" value="1"/>
</dbReference>
<dbReference type="InterPro" id="IPR036618">
    <property type="entry name" value="PtsI_HPr-bd_sf"/>
</dbReference>
<keyword evidence="24" id="KW-0670">Pyruvate</keyword>
<dbReference type="GO" id="GO:0008965">
    <property type="term" value="F:phosphoenolpyruvate-protein phosphotransferase activity"/>
    <property type="evidence" value="ECO:0007669"/>
    <property type="project" value="UniProtKB-EC"/>
</dbReference>
<evidence type="ECO:0000259" key="22">
    <source>
        <dbReference type="Pfam" id="PF02896"/>
    </source>
</evidence>
<gene>
    <name evidence="24" type="primary">ptsP</name>
    <name evidence="24" type="ORF">DW663_03460</name>
</gene>